<dbReference type="EMBL" id="FWFZ01000004">
    <property type="protein sequence ID" value="SLN30813.1"/>
    <property type="molecule type" value="Genomic_DNA"/>
</dbReference>
<dbReference type="GO" id="GO:0006457">
    <property type="term" value="P:protein folding"/>
    <property type="evidence" value="ECO:0007669"/>
    <property type="project" value="UniProtKB-UniRule"/>
</dbReference>
<dbReference type="PRINTS" id="PR01594">
    <property type="entry name" value="SECBCHAPRONE"/>
</dbReference>
<keyword evidence="6" id="KW-0963">Cytoplasm</keyword>
<dbReference type="OrthoDB" id="9795145at2"/>
<dbReference type="PANTHER" id="PTHR36918:SF1">
    <property type="entry name" value="PROTEIN-EXPORT PROTEIN SECB"/>
    <property type="match status" value="1"/>
</dbReference>
<dbReference type="Proteomes" id="UP000193900">
    <property type="component" value="Unassembled WGS sequence"/>
</dbReference>
<proteinExistence type="inferred from homology"/>
<organism evidence="8 9">
    <name type="scientific">Roseisalinus antarcticus</name>
    <dbReference type="NCBI Taxonomy" id="254357"/>
    <lineage>
        <taxon>Bacteria</taxon>
        <taxon>Pseudomonadati</taxon>
        <taxon>Pseudomonadota</taxon>
        <taxon>Alphaproteobacteria</taxon>
        <taxon>Rhodobacterales</taxon>
        <taxon>Roseobacteraceae</taxon>
        <taxon>Roseisalinus</taxon>
    </lineage>
</organism>
<evidence type="ECO:0000256" key="3">
    <source>
        <dbReference type="ARBA" id="ARBA00022927"/>
    </source>
</evidence>
<keyword evidence="5 6" id="KW-0143">Chaperone</keyword>
<reference evidence="8 9" key="1">
    <citation type="submission" date="2017-03" db="EMBL/GenBank/DDBJ databases">
        <authorList>
            <person name="Afonso C.L."/>
            <person name="Miller P.J."/>
            <person name="Scott M.A."/>
            <person name="Spackman E."/>
            <person name="Goraichik I."/>
            <person name="Dimitrov K.M."/>
            <person name="Suarez D.L."/>
            <person name="Swayne D.E."/>
        </authorList>
    </citation>
    <scope>NUCLEOTIDE SEQUENCE [LARGE SCALE GENOMIC DNA]</scope>
    <source>
        <strain evidence="8 9">CECT 7023</strain>
    </source>
</reference>
<dbReference type="PANTHER" id="PTHR36918">
    <property type="match status" value="1"/>
</dbReference>
<dbReference type="GO" id="GO:0015031">
    <property type="term" value="P:protein transport"/>
    <property type="evidence" value="ECO:0007669"/>
    <property type="project" value="UniProtKB-UniRule"/>
</dbReference>
<dbReference type="AlphaFoldDB" id="A0A1Y5S6E8"/>
<evidence type="ECO:0000256" key="5">
    <source>
        <dbReference type="ARBA" id="ARBA00023186"/>
    </source>
</evidence>
<comment type="subcellular location">
    <subcellularLocation>
        <location evidence="6">Cytoplasm</location>
    </subcellularLocation>
</comment>
<gene>
    <name evidence="6 8" type="primary">secB</name>
    <name evidence="8" type="ORF">ROA7023_01059</name>
</gene>
<dbReference type="NCBIfam" id="NF004392">
    <property type="entry name" value="PRK05751.1-3"/>
    <property type="match status" value="1"/>
</dbReference>
<dbReference type="SUPFAM" id="SSF54611">
    <property type="entry name" value="SecB-like"/>
    <property type="match status" value="1"/>
</dbReference>
<dbReference type="InterPro" id="IPR003708">
    <property type="entry name" value="SecB"/>
</dbReference>
<feature type="region of interest" description="Disordered" evidence="7">
    <location>
        <begin position="1"/>
        <end position="24"/>
    </location>
</feature>
<keyword evidence="9" id="KW-1185">Reference proteome</keyword>
<dbReference type="InterPro" id="IPR035958">
    <property type="entry name" value="SecB-like_sf"/>
</dbReference>
<comment type="function">
    <text evidence="6">One of the proteins required for the normal export of preproteins out of the cell cytoplasm. It is a molecular chaperone that binds to a subset of precursor proteins, maintaining them in a translocation-competent state. It also specifically binds to its receptor SecA.</text>
</comment>
<evidence type="ECO:0000256" key="6">
    <source>
        <dbReference type="HAMAP-Rule" id="MF_00821"/>
    </source>
</evidence>
<name>A0A1Y5S6E8_9RHOB</name>
<protein>
    <recommendedName>
        <fullName evidence="6">Protein-export protein SecB</fullName>
    </recommendedName>
</protein>
<keyword evidence="3 6" id="KW-0653">Protein transport</keyword>
<evidence type="ECO:0000256" key="7">
    <source>
        <dbReference type="SAM" id="MobiDB-lite"/>
    </source>
</evidence>
<dbReference type="GO" id="GO:0005737">
    <property type="term" value="C:cytoplasm"/>
    <property type="evidence" value="ECO:0007669"/>
    <property type="project" value="UniProtKB-SubCell"/>
</dbReference>
<evidence type="ECO:0000256" key="4">
    <source>
        <dbReference type="ARBA" id="ARBA00023010"/>
    </source>
</evidence>
<dbReference type="GO" id="GO:0051262">
    <property type="term" value="P:protein tetramerization"/>
    <property type="evidence" value="ECO:0007669"/>
    <property type="project" value="InterPro"/>
</dbReference>
<evidence type="ECO:0000313" key="8">
    <source>
        <dbReference type="EMBL" id="SLN30813.1"/>
    </source>
</evidence>
<dbReference type="HAMAP" id="MF_00821">
    <property type="entry name" value="SecB"/>
    <property type="match status" value="1"/>
</dbReference>
<keyword evidence="2 6" id="KW-0813">Transport</keyword>
<dbReference type="NCBIfam" id="TIGR00809">
    <property type="entry name" value="secB"/>
    <property type="match status" value="1"/>
</dbReference>
<sequence>MSDETSNAGADAPNPDQPTQQQPQITQRILGQYVRDMSFENIMAQKGVTGEVQPEIQVQVNLDAKKRTQDNQYEVVTKLNITSKTKDKGDMLFVLELEYSGIFLIEGVPEAQLHPYLLIECPRQTFPFVRRIVSDLTRDGGFPPLNLETIDFLALYRQEIARRTSQQAAATNGDASGNDTIA</sequence>
<evidence type="ECO:0000256" key="1">
    <source>
        <dbReference type="ARBA" id="ARBA00009990"/>
    </source>
</evidence>
<comment type="similarity">
    <text evidence="1 6">Belongs to the SecB family.</text>
</comment>
<dbReference type="RefSeq" id="WP_085877966.1">
    <property type="nucleotide sequence ID" value="NZ_FWFZ01000004.1"/>
</dbReference>
<keyword evidence="4 6" id="KW-0811">Translocation</keyword>
<evidence type="ECO:0000256" key="2">
    <source>
        <dbReference type="ARBA" id="ARBA00022448"/>
    </source>
</evidence>
<dbReference type="Pfam" id="PF02556">
    <property type="entry name" value="SecB"/>
    <property type="match status" value="1"/>
</dbReference>
<dbReference type="Gene3D" id="3.10.420.10">
    <property type="entry name" value="SecB-like"/>
    <property type="match status" value="1"/>
</dbReference>
<comment type="subunit">
    <text evidence="6">Homotetramer, a dimer of dimers. One homotetramer interacts with 1 SecA dimer.</text>
</comment>
<evidence type="ECO:0000313" key="9">
    <source>
        <dbReference type="Proteomes" id="UP000193900"/>
    </source>
</evidence>
<dbReference type="GO" id="GO:0051082">
    <property type="term" value="F:unfolded protein binding"/>
    <property type="evidence" value="ECO:0007669"/>
    <property type="project" value="InterPro"/>
</dbReference>
<accession>A0A1Y5S6E8</accession>